<reference evidence="1" key="2">
    <citation type="submission" date="2020-11" db="EMBL/GenBank/DDBJ databases">
        <authorList>
            <person name="McCartney M.A."/>
            <person name="Auch B."/>
            <person name="Kono T."/>
            <person name="Mallez S."/>
            <person name="Becker A."/>
            <person name="Gohl D.M."/>
            <person name="Silverstein K.A.T."/>
            <person name="Koren S."/>
            <person name="Bechman K.B."/>
            <person name="Herman A."/>
            <person name="Abrahante J.E."/>
            <person name="Garbe J."/>
        </authorList>
    </citation>
    <scope>NUCLEOTIDE SEQUENCE</scope>
    <source>
        <strain evidence="1">Duluth1</strain>
        <tissue evidence="1">Whole animal</tissue>
    </source>
</reference>
<dbReference type="Proteomes" id="UP000828390">
    <property type="component" value="Unassembled WGS sequence"/>
</dbReference>
<keyword evidence="2" id="KW-1185">Reference proteome</keyword>
<comment type="caution">
    <text evidence="1">The sequence shown here is derived from an EMBL/GenBank/DDBJ whole genome shotgun (WGS) entry which is preliminary data.</text>
</comment>
<proteinExistence type="predicted"/>
<evidence type="ECO:0000313" key="2">
    <source>
        <dbReference type="Proteomes" id="UP000828390"/>
    </source>
</evidence>
<gene>
    <name evidence="1" type="ORF">DPMN_104185</name>
</gene>
<reference evidence="1" key="1">
    <citation type="journal article" date="2019" name="bioRxiv">
        <title>The Genome of the Zebra Mussel, Dreissena polymorpha: A Resource for Invasive Species Research.</title>
        <authorList>
            <person name="McCartney M.A."/>
            <person name="Auch B."/>
            <person name="Kono T."/>
            <person name="Mallez S."/>
            <person name="Zhang Y."/>
            <person name="Obille A."/>
            <person name="Becker A."/>
            <person name="Abrahante J.E."/>
            <person name="Garbe J."/>
            <person name="Badalamenti J.P."/>
            <person name="Herman A."/>
            <person name="Mangelson H."/>
            <person name="Liachko I."/>
            <person name="Sullivan S."/>
            <person name="Sone E.D."/>
            <person name="Koren S."/>
            <person name="Silverstein K.A.T."/>
            <person name="Beckman K.B."/>
            <person name="Gohl D.M."/>
        </authorList>
    </citation>
    <scope>NUCLEOTIDE SEQUENCE</scope>
    <source>
        <strain evidence="1">Duluth1</strain>
        <tissue evidence="1">Whole animal</tissue>
    </source>
</reference>
<evidence type="ECO:0000313" key="1">
    <source>
        <dbReference type="EMBL" id="KAH3830928.1"/>
    </source>
</evidence>
<sequence>MYSGDKSCILSTLDFVCNLVMKHNLPTIVTFDKPLYWKAAIIIIEAPQTEELFSFLLRGETTLADASGSEIFIKLETATEKKKSELAHTSKTCQVSLND</sequence>
<dbReference type="EMBL" id="JAIWYP010000004">
    <property type="protein sequence ID" value="KAH3830928.1"/>
    <property type="molecule type" value="Genomic_DNA"/>
</dbReference>
<accession>A0A9D4K2X7</accession>
<name>A0A9D4K2X7_DREPO</name>
<protein>
    <submittedName>
        <fullName evidence="1">Uncharacterized protein</fullName>
    </submittedName>
</protein>
<organism evidence="1 2">
    <name type="scientific">Dreissena polymorpha</name>
    <name type="common">Zebra mussel</name>
    <name type="synonym">Mytilus polymorpha</name>
    <dbReference type="NCBI Taxonomy" id="45954"/>
    <lineage>
        <taxon>Eukaryota</taxon>
        <taxon>Metazoa</taxon>
        <taxon>Spiralia</taxon>
        <taxon>Lophotrochozoa</taxon>
        <taxon>Mollusca</taxon>
        <taxon>Bivalvia</taxon>
        <taxon>Autobranchia</taxon>
        <taxon>Heteroconchia</taxon>
        <taxon>Euheterodonta</taxon>
        <taxon>Imparidentia</taxon>
        <taxon>Neoheterodontei</taxon>
        <taxon>Myida</taxon>
        <taxon>Dreissenoidea</taxon>
        <taxon>Dreissenidae</taxon>
        <taxon>Dreissena</taxon>
    </lineage>
</organism>
<dbReference type="AlphaFoldDB" id="A0A9D4K2X7"/>